<dbReference type="InterPro" id="IPR012340">
    <property type="entry name" value="NA-bd_OB-fold"/>
</dbReference>
<keyword evidence="4 10" id="KW-0699">rRNA-binding</keyword>
<dbReference type="EC" id="3.6.1.-" evidence="10"/>
<feature type="binding site" evidence="10">
    <location>
        <begin position="166"/>
        <end position="174"/>
    </location>
    <ligand>
        <name>GTP</name>
        <dbReference type="ChEBI" id="CHEBI:37565"/>
    </ligand>
</feature>
<dbReference type="NCBIfam" id="TIGR00157">
    <property type="entry name" value="ribosome small subunit-dependent GTPase A"/>
    <property type="match status" value="1"/>
</dbReference>
<evidence type="ECO:0000256" key="5">
    <source>
        <dbReference type="ARBA" id="ARBA00022741"/>
    </source>
</evidence>
<sequence>MTGRIVKALSGFYYVFDYASGNIYACKARGVFRKKNVHPLVGDEAEFVVTHEHDREGNIEKILPRSSAMARPPVANCDLALLVTSVHTPDINFSLIDRYLVVLQHSGLTPVLVFSKSDLNTDSDEEEIRRVYGGSGFEIHFISTVEGSGIDELRGTIEHHVSTVAGPSGAGKSSLLNALTGKDELETSRVSEHTGRGRQTTRHTELVALSSDTFICDTPGFSTVFLPKIKETELRDYYPEFVKLQDGCRFRSCVHINEPSCAVKDAVESGGISRIRYENYCRSYDELKDINRRNFK</sequence>
<keyword evidence="5 10" id="KW-0547">Nucleotide-binding</keyword>
<dbReference type="InterPro" id="IPR031944">
    <property type="entry name" value="RsgA_N"/>
</dbReference>
<feature type="binding site" evidence="10">
    <location>
        <begin position="115"/>
        <end position="118"/>
    </location>
    <ligand>
        <name>GTP</name>
        <dbReference type="ChEBI" id="CHEBI:37565"/>
    </ligand>
</feature>
<keyword evidence="14" id="KW-1185">Reference proteome</keyword>
<feature type="binding site" evidence="10">
    <location>
        <position position="248"/>
    </location>
    <ligand>
        <name>Zn(2+)</name>
        <dbReference type="ChEBI" id="CHEBI:29105"/>
    </ligand>
</feature>
<evidence type="ECO:0000256" key="7">
    <source>
        <dbReference type="ARBA" id="ARBA00022833"/>
    </source>
</evidence>
<dbReference type="PANTHER" id="PTHR32120:SF11">
    <property type="entry name" value="SMALL RIBOSOMAL SUBUNIT BIOGENESIS GTPASE RSGA 1, MITOCHONDRIAL-RELATED"/>
    <property type="match status" value="1"/>
</dbReference>
<keyword evidence="6 10" id="KW-0378">Hydrolase</keyword>
<evidence type="ECO:0000256" key="8">
    <source>
        <dbReference type="ARBA" id="ARBA00022884"/>
    </source>
</evidence>
<dbReference type="Pfam" id="PF03193">
    <property type="entry name" value="RsgA_GTPase"/>
    <property type="match status" value="1"/>
</dbReference>
<evidence type="ECO:0000256" key="1">
    <source>
        <dbReference type="ARBA" id="ARBA00022490"/>
    </source>
</evidence>
<dbReference type="SUPFAM" id="SSF50249">
    <property type="entry name" value="Nucleic acid-binding proteins"/>
    <property type="match status" value="1"/>
</dbReference>
<dbReference type="InterPro" id="IPR010914">
    <property type="entry name" value="RsgA_GTPase_dom"/>
</dbReference>
<dbReference type="Gene3D" id="1.10.40.50">
    <property type="entry name" value="Probable gtpase engc, domain 3"/>
    <property type="match status" value="1"/>
</dbReference>
<dbReference type="InterPro" id="IPR030378">
    <property type="entry name" value="G_CP_dom"/>
</dbReference>
<dbReference type="GO" id="GO:0046872">
    <property type="term" value="F:metal ion binding"/>
    <property type="evidence" value="ECO:0007669"/>
    <property type="project" value="UniProtKB-KW"/>
</dbReference>
<dbReference type="AlphaFoldDB" id="A0A6N7J032"/>
<keyword evidence="1 10" id="KW-0963">Cytoplasm</keyword>
<feature type="binding site" evidence="10">
    <location>
        <position position="261"/>
    </location>
    <ligand>
        <name>Zn(2+)</name>
        <dbReference type="ChEBI" id="CHEBI:29105"/>
    </ligand>
</feature>
<dbReference type="GO" id="GO:0003924">
    <property type="term" value="F:GTPase activity"/>
    <property type="evidence" value="ECO:0007669"/>
    <property type="project" value="UniProtKB-UniRule"/>
</dbReference>
<feature type="domain" description="CP-type G" evidence="12">
    <location>
        <begin position="66"/>
        <end position="224"/>
    </location>
</feature>
<dbReference type="Gene3D" id="3.40.50.300">
    <property type="entry name" value="P-loop containing nucleotide triphosphate hydrolases"/>
    <property type="match status" value="1"/>
</dbReference>
<evidence type="ECO:0000256" key="10">
    <source>
        <dbReference type="HAMAP-Rule" id="MF_01820"/>
    </source>
</evidence>
<name>A0A6N7J032_9FIRM</name>
<dbReference type="HAMAP" id="MF_01820">
    <property type="entry name" value="GTPase_RsgA"/>
    <property type="match status" value="1"/>
</dbReference>
<keyword evidence="8 10" id="KW-0694">RNA-binding</keyword>
<comment type="subunit">
    <text evidence="10">Monomer. Associates with 30S ribosomal subunit, binds 16S rRNA.</text>
</comment>
<dbReference type="CDD" id="cd01854">
    <property type="entry name" value="YjeQ_EngC"/>
    <property type="match status" value="1"/>
</dbReference>
<dbReference type="Pfam" id="PF16745">
    <property type="entry name" value="RsgA_N"/>
    <property type="match status" value="1"/>
</dbReference>
<evidence type="ECO:0000259" key="11">
    <source>
        <dbReference type="PROSITE" id="PS50936"/>
    </source>
</evidence>
<gene>
    <name evidence="10 13" type="primary">rsgA</name>
    <name evidence="13" type="ORF">FRC54_04620</name>
</gene>
<evidence type="ECO:0000256" key="9">
    <source>
        <dbReference type="ARBA" id="ARBA00023134"/>
    </source>
</evidence>
<evidence type="ECO:0000256" key="3">
    <source>
        <dbReference type="ARBA" id="ARBA00022723"/>
    </source>
</evidence>
<reference evidence="13" key="1">
    <citation type="journal article" date="2020" name="Appl. Environ. Microbiol.">
        <title>Medium-Chain Fatty Acid Synthesis by 'Candidatus Weimeria bifida' gen. nov., sp. nov., and 'Candidatus Pseudoramibacter fermentans' sp. nov.</title>
        <authorList>
            <person name="Scarborough M.J."/>
            <person name="Myers K.S."/>
            <person name="Donohue T.J."/>
            <person name="Noguera D.R."/>
        </authorList>
    </citation>
    <scope>NUCLEOTIDE SEQUENCE</scope>
    <source>
        <strain evidence="13">LCO1.1</strain>
    </source>
</reference>
<keyword evidence="2 10" id="KW-0690">Ribosome biogenesis</keyword>
<dbReference type="PROSITE" id="PS51721">
    <property type="entry name" value="G_CP"/>
    <property type="match status" value="1"/>
</dbReference>
<evidence type="ECO:0000256" key="6">
    <source>
        <dbReference type="ARBA" id="ARBA00022801"/>
    </source>
</evidence>
<evidence type="ECO:0000313" key="14">
    <source>
        <dbReference type="Proteomes" id="UP000460257"/>
    </source>
</evidence>
<dbReference type="GO" id="GO:0005525">
    <property type="term" value="F:GTP binding"/>
    <property type="evidence" value="ECO:0007669"/>
    <property type="project" value="UniProtKB-UniRule"/>
</dbReference>
<feature type="binding site" evidence="10">
    <location>
        <position position="255"/>
    </location>
    <ligand>
        <name>Zn(2+)</name>
        <dbReference type="ChEBI" id="CHEBI:29105"/>
    </ligand>
</feature>
<evidence type="ECO:0000259" key="12">
    <source>
        <dbReference type="PROSITE" id="PS51721"/>
    </source>
</evidence>
<comment type="caution">
    <text evidence="13">The sequence shown here is derived from an EMBL/GenBank/DDBJ whole genome shotgun (WGS) entry which is preliminary data.</text>
</comment>
<dbReference type="Gene3D" id="2.40.50.140">
    <property type="entry name" value="Nucleic acid-binding proteins"/>
    <property type="match status" value="1"/>
</dbReference>
<evidence type="ECO:0000256" key="2">
    <source>
        <dbReference type="ARBA" id="ARBA00022517"/>
    </source>
</evidence>
<dbReference type="PANTHER" id="PTHR32120">
    <property type="entry name" value="SMALL RIBOSOMAL SUBUNIT BIOGENESIS GTPASE RSGA"/>
    <property type="match status" value="1"/>
</dbReference>
<protein>
    <recommendedName>
        <fullName evidence="10">Small ribosomal subunit biogenesis GTPase RsgA</fullName>
        <ecNumber evidence="10">3.6.1.-</ecNumber>
    </recommendedName>
</protein>
<comment type="cofactor">
    <cofactor evidence="10">
        <name>Zn(2+)</name>
        <dbReference type="ChEBI" id="CHEBI:29105"/>
    </cofactor>
    <text evidence="10">Binds 1 zinc ion per subunit.</text>
</comment>
<evidence type="ECO:0000313" key="13">
    <source>
        <dbReference type="EMBL" id="MQN01216.1"/>
    </source>
</evidence>
<dbReference type="GO" id="GO:0042274">
    <property type="term" value="P:ribosomal small subunit biogenesis"/>
    <property type="evidence" value="ECO:0007669"/>
    <property type="project" value="UniProtKB-UniRule"/>
</dbReference>
<proteinExistence type="inferred from homology"/>
<dbReference type="InterPro" id="IPR027417">
    <property type="entry name" value="P-loop_NTPase"/>
</dbReference>
<feature type="binding site" evidence="10">
    <location>
        <position position="253"/>
    </location>
    <ligand>
        <name>Zn(2+)</name>
        <dbReference type="ChEBI" id="CHEBI:29105"/>
    </ligand>
</feature>
<comment type="subcellular location">
    <subcellularLocation>
        <location evidence="10">Cytoplasm</location>
    </subcellularLocation>
</comment>
<dbReference type="PROSITE" id="PS50936">
    <property type="entry name" value="ENGC_GTPASE"/>
    <property type="match status" value="1"/>
</dbReference>
<dbReference type="SUPFAM" id="SSF52540">
    <property type="entry name" value="P-loop containing nucleoside triphosphate hydrolases"/>
    <property type="match status" value="1"/>
</dbReference>
<keyword evidence="9 10" id="KW-0342">GTP-binding</keyword>
<accession>A0A6N7J032</accession>
<dbReference type="GO" id="GO:0005737">
    <property type="term" value="C:cytoplasm"/>
    <property type="evidence" value="ECO:0007669"/>
    <property type="project" value="UniProtKB-SubCell"/>
</dbReference>
<comment type="similarity">
    <text evidence="10">Belongs to the TRAFAC class YlqF/YawG GTPase family. RsgA subfamily.</text>
</comment>
<dbReference type="InterPro" id="IPR004881">
    <property type="entry name" value="Ribosome_biogen_GTPase_RsgA"/>
</dbReference>
<evidence type="ECO:0000256" key="4">
    <source>
        <dbReference type="ARBA" id="ARBA00022730"/>
    </source>
</evidence>
<feature type="domain" description="EngC GTPase" evidence="11">
    <location>
        <begin position="75"/>
        <end position="222"/>
    </location>
</feature>
<dbReference type="EMBL" id="VOGC01000004">
    <property type="protein sequence ID" value="MQN01216.1"/>
    <property type="molecule type" value="Genomic_DNA"/>
</dbReference>
<dbReference type="CDD" id="cd04466">
    <property type="entry name" value="S1_YloQ_GTPase"/>
    <property type="match status" value="1"/>
</dbReference>
<organism evidence="13 14">
    <name type="scientific">Candidatus Weimeria bifida</name>
    <dbReference type="NCBI Taxonomy" id="2599074"/>
    <lineage>
        <taxon>Bacteria</taxon>
        <taxon>Bacillati</taxon>
        <taxon>Bacillota</taxon>
        <taxon>Clostridia</taxon>
        <taxon>Lachnospirales</taxon>
        <taxon>Lachnospiraceae</taxon>
        <taxon>Candidatus Weimeria</taxon>
    </lineage>
</organism>
<dbReference type="GO" id="GO:0019843">
    <property type="term" value="F:rRNA binding"/>
    <property type="evidence" value="ECO:0007669"/>
    <property type="project" value="UniProtKB-KW"/>
</dbReference>
<dbReference type="Proteomes" id="UP000460257">
    <property type="component" value="Unassembled WGS sequence"/>
</dbReference>
<keyword evidence="7 10" id="KW-0862">Zinc</keyword>
<keyword evidence="3 10" id="KW-0479">Metal-binding</keyword>
<comment type="function">
    <text evidence="10">One of several proteins that assist in the late maturation steps of the functional core of the 30S ribosomal subunit. Helps release RbfA from mature subunits. May play a role in the assembly of ribosomal proteins into the subunit. Circularly permuted GTPase that catalyzes slow GTP hydrolysis, GTPase activity is stimulated by the 30S ribosomal subunit.</text>
</comment>